<dbReference type="PROSITE" id="PS50297">
    <property type="entry name" value="ANK_REP_REGION"/>
    <property type="match status" value="2"/>
</dbReference>
<dbReference type="Proteomes" id="UP000051574">
    <property type="component" value="Unassembled WGS sequence"/>
</dbReference>
<evidence type="ECO:0000256" key="1">
    <source>
        <dbReference type="PROSITE-ProRule" id="PRU00023"/>
    </source>
</evidence>
<dbReference type="Gene3D" id="1.25.40.20">
    <property type="entry name" value="Ankyrin repeat-containing domain"/>
    <property type="match status" value="1"/>
</dbReference>
<dbReference type="InterPro" id="IPR025662">
    <property type="entry name" value="Sigma_54_int_dom_ATP-bd_1"/>
</dbReference>
<comment type="caution">
    <text evidence="2">The sequence shown here is derived from an EMBL/GenBank/DDBJ whole genome shotgun (WGS) entry which is preliminary data.</text>
</comment>
<dbReference type="SUPFAM" id="SSF48403">
    <property type="entry name" value="Ankyrin repeat"/>
    <property type="match status" value="1"/>
</dbReference>
<dbReference type="SMART" id="SM00248">
    <property type="entry name" value="ANK"/>
    <property type="match status" value="6"/>
</dbReference>
<feature type="repeat" description="ANK" evidence="1">
    <location>
        <begin position="41"/>
        <end position="73"/>
    </location>
</feature>
<keyword evidence="3" id="KW-1185">Reference proteome</keyword>
<dbReference type="InterPro" id="IPR027417">
    <property type="entry name" value="P-loop_NTPase"/>
</dbReference>
<keyword evidence="1" id="KW-0040">ANK repeat</keyword>
<dbReference type="OrthoDB" id="2386367at2759"/>
<feature type="non-terminal residue" evidence="2">
    <location>
        <position position="479"/>
    </location>
</feature>
<dbReference type="SUPFAM" id="SSF52540">
    <property type="entry name" value="P-loop containing nucleoside triphosphate hydrolases"/>
    <property type="match status" value="1"/>
</dbReference>
<dbReference type="Pfam" id="PF12796">
    <property type="entry name" value="Ank_2"/>
    <property type="match status" value="2"/>
</dbReference>
<name>A0A0T6AU80_9SCAR</name>
<sequence length="479" mass="53898">MSGISDTGIEKDAFHQALLNRQFDAAKKLLPKVDINSKDANGNTYLLRACMNDDIDTVKWLIQNGAKTDVLHRTGRNLLFIAIKSKHMDIIRWLADEKLFQGTTYNGQTPLHEAVSMNQLDIVKVLVGAGEEAAVQNQSGKTALDLAHQQNDKNILKWLLTNKSFEILDEAIYEEGKVAHLQSYFDKYGYEFLNAKSLERNTTIAEYAASTHQIEILKWLQSKKIPVDTTLFLELGNQPKQTFNLLLVGETGVGKSTFINAFMNYLNFNTMDEAEHAKTVHSLIPSNFTVTDENFVPQLVKFGSDINESVAPGASATQSARSYVFDAGDVKIRLIDTPGIGDTRGIGKDEENFDRLLTVIGELQDVHGICILLKPNNARLTVLFEYCIKQLLSRLQKDASQNIIFLFTNSRSTFYRPGDTITPLKSILGDIKAKPPHIDIPFKKQNVFCVDNEAFRFLIAKRSNIHFDDDEKDNFAKSW</sequence>
<gene>
    <name evidence="2" type="ORF">AMK59_6885</name>
</gene>
<dbReference type="PANTHER" id="PTHR32046">
    <property type="entry name" value="G DOMAIN-CONTAINING PROTEIN"/>
    <property type="match status" value="1"/>
</dbReference>
<evidence type="ECO:0000313" key="2">
    <source>
        <dbReference type="EMBL" id="KRT78598.1"/>
    </source>
</evidence>
<protein>
    <submittedName>
        <fullName evidence="2">Ankyrin repeat-containing protein</fullName>
    </submittedName>
</protein>
<reference evidence="2 3" key="1">
    <citation type="submission" date="2015-09" db="EMBL/GenBank/DDBJ databases">
        <title>Draft genome of the scarab beetle Oryctes borbonicus.</title>
        <authorList>
            <person name="Meyer J.M."/>
            <person name="Markov G.V."/>
            <person name="Baskaran P."/>
            <person name="Herrmann M."/>
            <person name="Sommer R.J."/>
            <person name="Roedelsperger C."/>
        </authorList>
    </citation>
    <scope>NUCLEOTIDE SEQUENCE [LARGE SCALE GENOMIC DNA]</scope>
    <source>
        <strain evidence="2">OB123</strain>
        <tissue evidence="2">Whole animal</tissue>
    </source>
</reference>
<accession>A0A0T6AU80</accession>
<dbReference type="PROSITE" id="PS00675">
    <property type="entry name" value="SIGMA54_INTERACT_1"/>
    <property type="match status" value="1"/>
</dbReference>
<dbReference type="PROSITE" id="PS50088">
    <property type="entry name" value="ANK_REPEAT"/>
    <property type="match status" value="2"/>
</dbReference>
<dbReference type="AlphaFoldDB" id="A0A0T6AU80"/>
<dbReference type="InterPro" id="IPR036770">
    <property type="entry name" value="Ankyrin_rpt-contain_sf"/>
</dbReference>
<dbReference type="InterPro" id="IPR002110">
    <property type="entry name" value="Ankyrin_rpt"/>
</dbReference>
<organism evidence="2 3">
    <name type="scientific">Oryctes borbonicus</name>
    <dbReference type="NCBI Taxonomy" id="1629725"/>
    <lineage>
        <taxon>Eukaryota</taxon>
        <taxon>Metazoa</taxon>
        <taxon>Ecdysozoa</taxon>
        <taxon>Arthropoda</taxon>
        <taxon>Hexapoda</taxon>
        <taxon>Insecta</taxon>
        <taxon>Pterygota</taxon>
        <taxon>Neoptera</taxon>
        <taxon>Endopterygota</taxon>
        <taxon>Coleoptera</taxon>
        <taxon>Polyphaga</taxon>
        <taxon>Scarabaeiformia</taxon>
        <taxon>Scarabaeidae</taxon>
        <taxon>Dynastinae</taxon>
        <taxon>Oryctes</taxon>
    </lineage>
</organism>
<proteinExistence type="predicted"/>
<dbReference type="Gene3D" id="3.40.50.300">
    <property type="entry name" value="P-loop containing nucleotide triphosphate hydrolases"/>
    <property type="match status" value="1"/>
</dbReference>
<evidence type="ECO:0000313" key="3">
    <source>
        <dbReference type="Proteomes" id="UP000051574"/>
    </source>
</evidence>
<dbReference type="PANTHER" id="PTHR32046:SF11">
    <property type="entry name" value="IMMUNE-ASSOCIATED NUCLEOTIDE-BINDING PROTEIN 10-LIKE"/>
    <property type="match status" value="1"/>
</dbReference>
<feature type="repeat" description="ANK" evidence="1">
    <location>
        <begin position="106"/>
        <end position="138"/>
    </location>
</feature>
<dbReference type="EMBL" id="LJIG01022811">
    <property type="protein sequence ID" value="KRT78598.1"/>
    <property type="molecule type" value="Genomic_DNA"/>
</dbReference>